<organism evidence="1 2">
    <name type="scientific">Artemisia annua</name>
    <name type="common">Sweet wormwood</name>
    <dbReference type="NCBI Taxonomy" id="35608"/>
    <lineage>
        <taxon>Eukaryota</taxon>
        <taxon>Viridiplantae</taxon>
        <taxon>Streptophyta</taxon>
        <taxon>Embryophyta</taxon>
        <taxon>Tracheophyta</taxon>
        <taxon>Spermatophyta</taxon>
        <taxon>Magnoliopsida</taxon>
        <taxon>eudicotyledons</taxon>
        <taxon>Gunneridae</taxon>
        <taxon>Pentapetalae</taxon>
        <taxon>asterids</taxon>
        <taxon>campanulids</taxon>
        <taxon>Asterales</taxon>
        <taxon>Asteraceae</taxon>
        <taxon>Asteroideae</taxon>
        <taxon>Anthemideae</taxon>
        <taxon>Artemisiinae</taxon>
        <taxon>Artemisia</taxon>
    </lineage>
</organism>
<dbReference type="AlphaFoldDB" id="A0A2U1LBS7"/>
<keyword evidence="2" id="KW-1185">Reference proteome</keyword>
<name>A0A2U1LBS7_ARTAN</name>
<evidence type="ECO:0000313" key="2">
    <source>
        <dbReference type="Proteomes" id="UP000245207"/>
    </source>
</evidence>
<evidence type="ECO:0000313" key="1">
    <source>
        <dbReference type="EMBL" id="PWA46457.1"/>
    </source>
</evidence>
<dbReference type="Proteomes" id="UP000245207">
    <property type="component" value="Unassembled WGS sequence"/>
</dbReference>
<accession>A0A2U1LBS7</accession>
<gene>
    <name evidence="1" type="ORF">CTI12_AA491180</name>
</gene>
<comment type="caution">
    <text evidence="1">The sequence shown here is derived from an EMBL/GenBank/DDBJ whole genome shotgun (WGS) entry which is preliminary data.</text>
</comment>
<proteinExistence type="predicted"/>
<protein>
    <submittedName>
        <fullName evidence="1">Uncharacterized protein</fullName>
    </submittedName>
</protein>
<sequence length="173" mass="19359">MAPRFPKCLKIAQQIGDRRIHRVLHTIFRREKEAYKGDEKSYNERIEEIQARVEHRHGIILELKKFEDPLLDESLADLKVEEKEDLAEIGHLIQMSYFASLRADLFRVPAVPASLSSWKMGFRIVFFIVSFVGLDVCGKLVSSSAGLVAGFLVLTVGRGSSGTVMVSGKLAIA</sequence>
<dbReference type="EMBL" id="PKPP01010277">
    <property type="protein sequence ID" value="PWA46457.1"/>
    <property type="molecule type" value="Genomic_DNA"/>
</dbReference>
<reference evidence="1 2" key="1">
    <citation type="journal article" date="2018" name="Mol. Plant">
        <title>The genome of Artemisia annua provides insight into the evolution of Asteraceae family and artemisinin biosynthesis.</title>
        <authorList>
            <person name="Shen Q."/>
            <person name="Zhang L."/>
            <person name="Liao Z."/>
            <person name="Wang S."/>
            <person name="Yan T."/>
            <person name="Shi P."/>
            <person name="Liu M."/>
            <person name="Fu X."/>
            <person name="Pan Q."/>
            <person name="Wang Y."/>
            <person name="Lv Z."/>
            <person name="Lu X."/>
            <person name="Zhang F."/>
            <person name="Jiang W."/>
            <person name="Ma Y."/>
            <person name="Chen M."/>
            <person name="Hao X."/>
            <person name="Li L."/>
            <person name="Tang Y."/>
            <person name="Lv G."/>
            <person name="Zhou Y."/>
            <person name="Sun X."/>
            <person name="Brodelius P.E."/>
            <person name="Rose J.K.C."/>
            <person name="Tang K."/>
        </authorList>
    </citation>
    <scope>NUCLEOTIDE SEQUENCE [LARGE SCALE GENOMIC DNA]</scope>
    <source>
        <strain evidence="2">cv. Huhao1</strain>
        <tissue evidence="1">Leaf</tissue>
    </source>
</reference>